<reference evidence="2 3" key="1">
    <citation type="submission" date="2015-09" db="EMBL/GenBank/DDBJ databases">
        <title>Atta colombica WGS genome.</title>
        <authorList>
            <person name="Nygaard S."/>
            <person name="Hu H."/>
            <person name="Boomsma J."/>
            <person name="Zhang G."/>
        </authorList>
    </citation>
    <scope>NUCLEOTIDE SEQUENCE [LARGE SCALE GENOMIC DNA]</scope>
    <source>
        <strain evidence="2">Treedump-2</strain>
        <tissue evidence="2">Whole body</tissue>
    </source>
</reference>
<evidence type="ECO:0000313" key="2">
    <source>
        <dbReference type="EMBL" id="KYM77970.1"/>
    </source>
</evidence>
<keyword evidence="1" id="KW-0175">Coiled coil</keyword>
<evidence type="ECO:0000313" key="3">
    <source>
        <dbReference type="Proteomes" id="UP000078540"/>
    </source>
</evidence>
<dbReference type="STRING" id="520822.A0A195B102"/>
<accession>A0A195B102</accession>
<dbReference type="EMBL" id="KQ976691">
    <property type="protein sequence ID" value="KYM77970.1"/>
    <property type="molecule type" value="Genomic_DNA"/>
</dbReference>
<name>A0A195B102_9HYME</name>
<protein>
    <submittedName>
        <fullName evidence="2">Uncharacterized protein</fullName>
    </submittedName>
</protein>
<keyword evidence="3" id="KW-1185">Reference proteome</keyword>
<sequence>MDYKIPVDLSMSYLRAIQKIPRDTAGEKFSWIGRLALHQISEDIEQFPSELLSLLHVKMRTRIVKTLEYKLKDLIFAQQMFIMHTTFAYNTIVKKELVLPAYFIKQIFRKNLDLAVRFLKLLKIIYILKNDLSLSNTRAEIFSEKKAKQYLKEQINKTENEEKRFKLIEKKMESLKDDLDMTFLKRHKNENRNVFQNLFNFLNRYYSCDFNEKLSLIIEIIQLFYVNKMYIKNEFVKRNDYSDDLKKRSLYRILVFYVIMICTIYCNRMNQNYVAVGFHLKKISHLSTSLGDKRSSTIISITILAILLHDEAVTKLSDFFASTEMKVDISHPNAKNNYKIVKNLPLSMRLSKPPIHLDLIIRLCIGDYLSIAMMILTNINRQTPMLKIISCVKKLTNMRVSVQKHRIRLIFLISVVQQLDLYQKMLSPENHYSIQQVLFKATQQLFFSNPKPETWSLYYLCHR</sequence>
<organism evidence="2 3">
    <name type="scientific">Atta colombica</name>
    <dbReference type="NCBI Taxonomy" id="520822"/>
    <lineage>
        <taxon>Eukaryota</taxon>
        <taxon>Metazoa</taxon>
        <taxon>Ecdysozoa</taxon>
        <taxon>Arthropoda</taxon>
        <taxon>Hexapoda</taxon>
        <taxon>Insecta</taxon>
        <taxon>Pterygota</taxon>
        <taxon>Neoptera</taxon>
        <taxon>Endopterygota</taxon>
        <taxon>Hymenoptera</taxon>
        <taxon>Apocrita</taxon>
        <taxon>Aculeata</taxon>
        <taxon>Formicoidea</taxon>
        <taxon>Formicidae</taxon>
        <taxon>Myrmicinae</taxon>
        <taxon>Atta</taxon>
    </lineage>
</organism>
<evidence type="ECO:0000256" key="1">
    <source>
        <dbReference type="SAM" id="Coils"/>
    </source>
</evidence>
<proteinExistence type="predicted"/>
<feature type="coiled-coil region" evidence="1">
    <location>
        <begin position="151"/>
        <end position="178"/>
    </location>
</feature>
<gene>
    <name evidence="2" type="ORF">ALC53_11658</name>
</gene>
<dbReference type="Proteomes" id="UP000078540">
    <property type="component" value="Unassembled WGS sequence"/>
</dbReference>
<dbReference type="AlphaFoldDB" id="A0A195B102"/>